<evidence type="ECO:0000256" key="5">
    <source>
        <dbReference type="ARBA" id="ARBA00023054"/>
    </source>
</evidence>
<evidence type="ECO:0000256" key="2">
    <source>
        <dbReference type="ARBA" id="ARBA00004223"/>
    </source>
</evidence>
<dbReference type="Pfam" id="PF13774">
    <property type="entry name" value="Longin"/>
    <property type="match status" value="1"/>
</dbReference>
<dbReference type="GO" id="GO:0005484">
    <property type="term" value="F:SNAP receptor activity"/>
    <property type="evidence" value="ECO:0007669"/>
    <property type="project" value="InterPro"/>
</dbReference>
<dbReference type="InterPro" id="IPR059071">
    <property type="entry name" value="SEC22a-c_C"/>
</dbReference>
<dbReference type="SMART" id="SM01270">
    <property type="entry name" value="Longin"/>
    <property type="match status" value="1"/>
</dbReference>
<comment type="similarity">
    <text evidence="3">Belongs to the synaptobrevin family.</text>
</comment>
<sequence>MSCGLIYGTIFHQATLLRGAESVIIGYTKHSVAQDGLPLSASTDFDDRPGFRESQRLAKVLSKNLERFSDRCTLVTEENFDIHYITSLGLCFMTVCEGSYPSVLAFSFLEEIQREFIMTYDHTEVQTLVRPYTYIDFDSFMQKTKQKYSNPHSMVTRLNLNDMNTEIKLRPPYKIQMVDMWPLLQNGMSPQPTTNYGAVLPNRGQPSQNTSRMSALQRVVPVDWLGAMSIVLSLLCTALNLVRGLGVINQGYMEYVEASGFSFGLCFILASVACVVQIYILVYKPIKYPLQKNIGTFVVLVLCNLYVWGLRNIWQILFHIAVAGLSLFYATKHRPEQKLPGYNV</sequence>
<evidence type="ECO:0000256" key="7">
    <source>
        <dbReference type="ARBA" id="ARBA00024173"/>
    </source>
</evidence>
<evidence type="ECO:0000256" key="6">
    <source>
        <dbReference type="ARBA" id="ARBA00023136"/>
    </source>
</evidence>
<evidence type="ECO:0000256" key="8">
    <source>
        <dbReference type="ARBA" id="ARBA00024188"/>
    </source>
</evidence>
<dbReference type="GO" id="GO:0005794">
    <property type="term" value="C:Golgi apparatus"/>
    <property type="evidence" value="ECO:0007669"/>
    <property type="project" value="UniProtKB-SubCell"/>
</dbReference>
<keyword evidence="4" id="KW-0813">Transport</keyword>
<dbReference type="OrthoDB" id="1719357at2759"/>
<keyword evidence="9" id="KW-0812">Transmembrane</keyword>
<protein>
    <recommendedName>
        <fullName evidence="10">Longin domain-containing protein</fullName>
    </recommendedName>
</protein>
<dbReference type="InterPro" id="IPR010908">
    <property type="entry name" value="Longin_dom"/>
</dbReference>
<dbReference type="EMBL" id="CAIIXF020000007">
    <property type="protein sequence ID" value="CAH1789214.1"/>
    <property type="molecule type" value="Genomic_DNA"/>
</dbReference>
<proteinExistence type="inferred from homology"/>
<dbReference type="PROSITE" id="PS50859">
    <property type="entry name" value="LONGIN"/>
    <property type="match status" value="1"/>
</dbReference>
<evidence type="ECO:0000313" key="12">
    <source>
        <dbReference type="Proteomes" id="UP000749559"/>
    </source>
</evidence>
<name>A0A8S4P4N6_OWEFU</name>
<evidence type="ECO:0000313" key="11">
    <source>
        <dbReference type="EMBL" id="CAH1789214.1"/>
    </source>
</evidence>
<feature type="domain" description="Longin" evidence="10">
    <location>
        <begin position="15"/>
        <end position="141"/>
    </location>
</feature>
<evidence type="ECO:0000259" key="10">
    <source>
        <dbReference type="PROSITE" id="PS50859"/>
    </source>
</evidence>
<gene>
    <name evidence="11" type="ORF">OFUS_LOCUS14615</name>
</gene>
<dbReference type="Pfam" id="PF25970">
    <property type="entry name" value="SEC22a_C"/>
    <property type="match status" value="1"/>
</dbReference>
<accession>A0A8S4P4N6</accession>
<feature type="transmembrane region" description="Helical" evidence="9">
    <location>
        <begin position="290"/>
        <end position="307"/>
    </location>
</feature>
<dbReference type="PANTHER" id="PTHR45837">
    <property type="entry name" value="VESICLE-TRAFFICKING PROTEIN SEC22B"/>
    <property type="match status" value="1"/>
</dbReference>
<comment type="caution">
    <text evidence="11">The sequence shown here is derived from an EMBL/GenBank/DDBJ whole genome shotgun (WGS) entry which is preliminary data.</text>
</comment>
<dbReference type="GO" id="GO:0005789">
    <property type="term" value="C:endoplasmic reticulum membrane"/>
    <property type="evidence" value="ECO:0007669"/>
    <property type="project" value="UniProtKB-SubCell"/>
</dbReference>
<feature type="transmembrane region" description="Helical" evidence="9">
    <location>
        <begin position="261"/>
        <end position="283"/>
    </location>
</feature>
<evidence type="ECO:0000256" key="3">
    <source>
        <dbReference type="ARBA" id="ARBA00008025"/>
    </source>
</evidence>
<keyword evidence="4" id="KW-0653">Protein transport</keyword>
<comment type="subcellular location">
    <subcellularLocation>
        <location evidence="1">Endoplasmic reticulum membrane</location>
        <topology evidence="1">Single-pass type IV membrane protein</topology>
    </subcellularLocation>
    <subcellularLocation>
        <location evidence="8">Golgi apparatus</location>
        <location evidence="8">cis-Golgi network membrane</location>
    </subcellularLocation>
    <subcellularLocation>
        <location evidence="2">Melanosome</location>
    </subcellularLocation>
</comment>
<comment type="function">
    <text evidence="7">SNARE involved in targeting and fusion of ER-derived transport vesicles with the Golgi complex as well as Golgi-derived retrograde transport vesicles with the ER.</text>
</comment>
<evidence type="ECO:0000256" key="9">
    <source>
        <dbReference type="SAM" id="Phobius"/>
    </source>
</evidence>
<keyword evidence="9" id="KW-1133">Transmembrane helix</keyword>
<organism evidence="11 12">
    <name type="scientific">Owenia fusiformis</name>
    <name type="common">Polychaete worm</name>
    <dbReference type="NCBI Taxonomy" id="6347"/>
    <lineage>
        <taxon>Eukaryota</taxon>
        <taxon>Metazoa</taxon>
        <taxon>Spiralia</taxon>
        <taxon>Lophotrochozoa</taxon>
        <taxon>Annelida</taxon>
        <taxon>Polychaeta</taxon>
        <taxon>Sedentaria</taxon>
        <taxon>Canalipalpata</taxon>
        <taxon>Sabellida</taxon>
        <taxon>Oweniida</taxon>
        <taxon>Oweniidae</taxon>
        <taxon>Owenia</taxon>
    </lineage>
</organism>
<feature type="transmembrane region" description="Helical" evidence="9">
    <location>
        <begin position="222"/>
        <end position="241"/>
    </location>
</feature>
<dbReference type="Proteomes" id="UP000749559">
    <property type="component" value="Unassembled WGS sequence"/>
</dbReference>
<dbReference type="SUPFAM" id="SSF64356">
    <property type="entry name" value="SNARE-like"/>
    <property type="match status" value="1"/>
</dbReference>
<dbReference type="CDD" id="cd14824">
    <property type="entry name" value="Longin"/>
    <property type="match status" value="1"/>
</dbReference>
<evidence type="ECO:0000256" key="1">
    <source>
        <dbReference type="ARBA" id="ARBA00004163"/>
    </source>
</evidence>
<dbReference type="GO" id="GO:0015031">
    <property type="term" value="P:protein transport"/>
    <property type="evidence" value="ECO:0007669"/>
    <property type="project" value="UniProtKB-KW"/>
</dbReference>
<dbReference type="AlphaFoldDB" id="A0A8S4P4N6"/>
<keyword evidence="5" id="KW-0175">Coiled coil</keyword>
<dbReference type="InterPro" id="IPR011012">
    <property type="entry name" value="Longin-like_dom_sf"/>
</dbReference>
<evidence type="ECO:0000256" key="4">
    <source>
        <dbReference type="ARBA" id="ARBA00022927"/>
    </source>
</evidence>
<dbReference type="Gene3D" id="3.30.450.50">
    <property type="entry name" value="Longin domain"/>
    <property type="match status" value="1"/>
</dbReference>
<keyword evidence="12" id="KW-1185">Reference proteome</keyword>
<keyword evidence="6 9" id="KW-0472">Membrane</keyword>
<dbReference type="InterPro" id="IPR044565">
    <property type="entry name" value="Sec22"/>
</dbReference>
<dbReference type="GO" id="GO:0006888">
    <property type="term" value="P:endoplasmic reticulum to Golgi vesicle-mediated transport"/>
    <property type="evidence" value="ECO:0007669"/>
    <property type="project" value="InterPro"/>
</dbReference>
<reference evidence="11" key="1">
    <citation type="submission" date="2022-03" db="EMBL/GenBank/DDBJ databases">
        <authorList>
            <person name="Martin C."/>
        </authorList>
    </citation>
    <scope>NUCLEOTIDE SEQUENCE</scope>
</reference>
<dbReference type="GO" id="GO:0006890">
    <property type="term" value="P:retrograde vesicle-mediated transport, Golgi to endoplasmic reticulum"/>
    <property type="evidence" value="ECO:0007669"/>
    <property type="project" value="InterPro"/>
</dbReference>